<dbReference type="EMBL" id="MU276051">
    <property type="protein sequence ID" value="KAI0042704.1"/>
    <property type="molecule type" value="Genomic_DNA"/>
</dbReference>
<keyword evidence="2" id="KW-1185">Reference proteome</keyword>
<evidence type="ECO:0000313" key="2">
    <source>
        <dbReference type="Proteomes" id="UP000814033"/>
    </source>
</evidence>
<name>A0ACB8RFP1_9AGAM</name>
<gene>
    <name evidence="1" type="ORF">FA95DRAFT_1564034</name>
</gene>
<organism evidence="1 2">
    <name type="scientific">Auriscalpium vulgare</name>
    <dbReference type="NCBI Taxonomy" id="40419"/>
    <lineage>
        <taxon>Eukaryota</taxon>
        <taxon>Fungi</taxon>
        <taxon>Dikarya</taxon>
        <taxon>Basidiomycota</taxon>
        <taxon>Agaricomycotina</taxon>
        <taxon>Agaricomycetes</taxon>
        <taxon>Russulales</taxon>
        <taxon>Auriscalpiaceae</taxon>
        <taxon>Auriscalpium</taxon>
    </lineage>
</organism>
<proteinExistence type="predicted"/>
<reference evidence="1" key="2">
    <citation type="journal article" date="2022" name="New Phytol.">
        <title>Evolutionary transition to the ectomycorrhizal habit in the genomes of a hyperdiverse lineage of mushroom-forming fungi.</title>
        <authorList>
            <person name="Looney B."/>
            <person name="Miyauchi S."/>
            <person name="Morin E."/>
            <person name="Drula E."/>
            <person name="Courty P.E."/>
            <person name="Kohler A."/>
            <person name="Kuo A."/>
            <person name="LaButti K."/>
            <person name="Pangilinan J."/>
            <person name="Lipzen A."/>
            <person name="Riley R."/>
            <person name="Andreopoulos W."/>
            <person name="He G."/>
            <person name="Johnson J."/>
            <person name="Nolan M."/>
            <person name="Tritt A."/>
            <person name="Barry K.W."/>
            <person name="Grigoriev I.V."/>
            <person name="Nagy L.G."/>
            <person name="Hibbett D."/>
            <person name="Henrissat B."/>
            <person name="Matheny P.B."/>
            <person name="Labbe J."/>
            <person name="Martin F.M."/>
        </authorList>
    </citation>
    <scope>NUCLEOTIDE SEQUENCE</scope>
    <source>
        <strain evidence="1">FP105234-sp</strain>
    </source>
</reference>
<accession>A0ACB8RFP1</accession>
<protein>
    <submittedName>
        <fullName evidence="1">Uncharacterized protein</fullName>
    </submittedName>
</protein>
<comment type="caution">
    <text evidence="1">The sequence shown here is derived from an EMBL/GenBank/DDBJ whole genome shotgun (WGS) entry which is preliminary data.</text>
</comment>
<reference evidence="1" key="1">
    <citation type="submission" date="2021-02" db="EMBL/GenBank/DDBJ databases">
        <authorList>
            <consortium name="DOE Joint Genome Institute"/>
            <person name="Ahrendt S."/>
            <person name="Looney B.P."/>
            <person name="Miyauchi S."/>
            <person name="Morin E."/>
            <person name="Drula E."/>
            <person name="Courty P.E."/>
            <person name="Chicoki N."/>
            <person name="Fauchery L."/>
            <person name="Kohler A."/>
            <person name="Kuo A."/>
            <person name="Labutti K."/>
            <person name="Pangilinan J."/>
            <person name="Lipzen A."/>
            <person name="Riley R."/>
            <person name="Andreopoulos W."/>
            <person name="He G."/>
            <person name="Johnson J."/>
            <person name="Barry K.W."/>
            <person name="Grigoriev I.V."/>
            <person name="Nagy L."/>
            <person name="Hibbett D."/>
            <person name="Henrissat B."/>
            <person name="Matheny P.B."/>
            <person name="Labbe J."/>
            <person name="Martin F."/>
        </authorList>
    </citation>
    <scope>NUCLEOTIDE SEQUENCE</scope>
    <source>
        <strain evidence="1">FP105234-sp</strain>
    </source>
</reference>
<sequence length="323" mass="36531">MATESTQDLYNFRASAYLSVAGFVVLLYDFLLTFADEVEYIWKARTTLPKILFLINRYVVPAMLLGSTYAFSGIGHPHLTDQSCRALSGMGLYVGILSMANGNFIVLLRLWVLWERRVRLVAWTLYLFVLTVLSTFGIMTWVVLQMADNLFYSPVLNACILEKRLHTTALWIPGVLFEVMIFVTTWYNALNRPRVGNEQLRYALYRDGIFYFLILMFLRISNLVLAITAPLSATLIGLFFIWSATTVTVSRLVLNLRRVAAAAAARSQQEHDEDEEELGDLGGTRDEDDTDTDTKTQLDHVSTCRGECAGRCTCTTLDRLEAV</sequence>
<dbReference type="Proteomes" id="UP000814033">
    <property type="component" value="Unassembled WGS sequence"/>
</dbReference>
<evidence type="ECO:0000313" key="1">
    <source>
        <dbReference type="EMBL" id="KAI0042704.1"/>
    </source>
</evidence>